<sequence length="332" mass="36182">MSALVVIVIVLVVAQPSNKTTNTNTPLKFFCGSNYAMSPAIFSMNLNSTFSQLRSQLSNTGVYYAQAQTVENGDAVYGVAQCRNYLLSNECLACFDVAVSSIEPCGSANGATVFLDNCFLRKFRREAIKEEVPVGNSRKRAGGNSRPHVIKEVGSYNAHQRWGEGRSFKEVLTNQSGTRGRMNEDQVHKTINVQEDIDASGMLQVKALVGRVENLNALINLKQIRISIGKRDNRLPLTLGTSVFLLEKVARFRLLMMVGPRPVAQLRGKLEGTGTIWSRPIDPVDEDGSGESVWCSEGDSAPVKEDTSKPDTEMEKTISIGAAVGANLQGFS</sequence>
<reference evidence="1 2" key="2">
    <citation type="journal article" date="2022" name="Mol. Ecol. Resour.">
        <title>The genomes of chicory, endive, great burdock and yacon provide insights into Asteraceae paleo-polyploidization history and plant inulin production.</title>
        <authorList>
            <person name="Fan W."/>
            <person name="Wang S."/>
            <person name="Wang H."/>
            <person name="Wang A."/>
            <person name="Jiang F."/>
            <person name="Liu H."/>
            <person name="Zhao H."/>
            <person name="Xu D."/>
            <person name="Zhang Y."/>
        </authorList>
    </citation>
    <scope>NUCLEOTIDE SEQUENCE [LARGE SCALE GENOMIC DNA]</scope>
    <source>
        <strain evidence="2">cv. Yunnan</strain>
        <tissue evidence="1">Leaves</tissue>
    </source>
</reference>
<organism evidence="1 2">
    <name type="scientific">Smallanthus sonchifolius</name>
    <dbReference type="NCBI Taxonomy" id="185202"/>
    <lineage>
        <taxon>Eukaryota</taxon>
        <taxon>Viridiplantae</taxon>
        <taxon>Streptophyta</taxon>
        <taxon>Embryophyta</taxon>
        <taxon>Tracheophyta</taxon>
        <taxon>Spermatophyta</taxon>
        <taxon>Magnoliopsida</taxon>
        <taxon>eudicotyledons</taxon>
        <taxon>Gunneridae</taxon>
        <taxon>Pentapetalae</taxon>
        <taxon>asterids</taxon>
        <taxon>campanulids</taxon>
        <taxon>Asterales</taxon>
        <taxon>Asteraceae</taxon>
        <taxon>Asteroideae</taxon>
        <taxon>Heliantheae alliance</taxon>
        <taxon>Millerieae</taxon>
        <taxon>Smallanthus</taxon>
    </lineage>
</organism>
<accession>A0ACB9HG15</accession>
<dbReference type="EMBL" id="CM042029">
    <property type="protein sequence ID" value="KAI3794383.1"/>
    <property type="molecule type" value="Genomic_DNA"/>
</dbReference>
<evidence type="ECO:0000313" key="1">
    <source>
        <dbReference type="EMBL" id="KAI3794383.1"/>
    </source>
</evidence>
<gene>
    <name evidence="1" type="ORF">L1987_37014</name>
</gene>
<name>A0ACB9HG15_9ASTR</name>
<reference evidence="2" key="1">
    <citation type="journal article" date="2022" name="Mol. Ecol. Resour.">
        <title>The genomes of chicory, endive, great burdock and yacon provide insights into Asteraceae palaeo-polyploidization history and plant inulin production.</title>
        <authorList>
            <person name="Fan W."/>
            <person name="Wang S."/>
            <person name="Wang H."/>
            <person name="Wang A."/>
            <person name="Jiang F."/>
            <person name="Liu H."/>
            <person name="Zhao H."/>
            <person name="Xu D."/>
            <person name="Zhang Y."/>
        </authorList>
    </citation>
    <scope>NUCLEOTIDE SEQUENCE [LARGE SCALE GENOMIC DNA]</scope>
    <source>
        <strain evidence="2">cv. Yunnan</strain>
    </source>
</reference>
<keyword evidence="2" id="KW-1185">Reference proteome</keyword>
<comment type="caution">
    <text evidence="1">The sequence shown here is derived from an EMBL/GenBank/DDBJ whole genome shotgun (WGS) entry which is preliminary data.</text>
</comment>
<evidence type="ECO:0000313" key="2">
    <source>
        <dbReference type="Proteomes" id="UP001056120"/>
    </source>
</evidence>
<proteinExistence type="predicted"/>
<dbReference type="Proteomes" id="UP001056120">
    <property type="component" value="Linkage Group LG12"/>
</dbReference>
<protein>
    <submittedName>
        <fullName evidence="1">Uncharacterized protein</fullName>
    </submittedName>
</protein>